<dbReference type="KEGG" id="theu:HPC62_04975"/>
<dbReference type="GO" id="GO:1904680">
    <property type="term" value="F:peptide transmembrane transporter activity"/>
    <property type="evidence" value="ECO:0007669"/>
    <property type="project" value="TreeGrafter"/>
</dbReference>
<dbReference type="Gene3D" id="3.10.105.10">
    <property type="entry name" value="Dipeptide-binding Protein, Domain 3"/>
    <property type="match status" value="1"/>
</dbReference>
<sequence>MIFRLFSRLTVRRRGWRSGRTGFHQSPVWTVGPKLRWAVPSLGVLLVMAIALTGCNPSRFTTQAAQVPRIVLAELSDPKTFNPPMSNEVNPSLGLMFSGLLSQNGQTGELEPELAESWEISDDQQRITFTLRDGLKWSDGEPLTVDDVLFSFNDIYFNPNIPSSESDILRVGVEGKFPTVTKVGDRQVEFASPEPFAPLLRFAGGVPILPKHALADYVFSTGSDGKPRFLSVWGTDTPPSEIVCNGPYRLRSYQPAERITLERNPHYWRKDAQGNPQPYIEQYIMQIAGSTDTALIQFRSGGLDVLGVTPDYFALLKREEERGNFTIYNGGPALTTTFLAFNLNQGSRNGRPLVDPIKSRWFNSVEFRQAVAYALDRQRMINNIYQGVGVPQDSPINKQSPYHLSPEEGLPVYDYNLDKAKELLQQAGFRTNAQGRLTDADGNLVRFTLITNAGNKIRESMGAQIKQDLDKLGMTVDFQPIAFNTLVGKLSDTLDWEAHILGFSGAGVEPDGSRNVWSVDGTLHAFNQGALRGQDPIEGRVIADWEQRISDLYIEGSQQLDDEKRKAIYAETQRLAQEYLPFIHLVNALSLSAVRNTVDGVKFSALGGALWNIYELRKISPE</sequence>
<dbReference type="CDD" id="cd08500">
    <property type="entry name" value="PBP2_NikA_DppA_OppA_like_4"/>
    <property type="match status" value="1"/>
</dbReference>
<proteinExistence type="inferred from homology"/>
<evidence type="ECO:0000313" key="6">
    <source>
        <dbReference type="Proteomes" id="UP000505210"/>
    </source>
</evidence>
<dbReference type="PANTHER" id="PTHR30290">
    <property type="entry name" value="PERIPLASMIC BINDING COMPONENT OF ABC TRANSPORTER"/>
    <property type="match status" value="1"/>
</dbReference>
<dbReference type="InterPro" id="IPR030678">
    <property type="entry name" value="Peptide/Ni-bd"/>
</dbReference>
<dbReference type="GO" id="GO:0043190">
    <property type="term" value="C:ATP-binding cassette (ABC) transporter complex"/>
    <property type="evidence" value="ECO:0007669"/>
    <property type="project" value="InterPro"/>
</dbReference>
<evidence type="ECO:0000259" key="4">
    <source>
        <dbReference type="Pfam" id="PF00496"/>
    </source>
</evidence>
<name>A0A6M8BC41_9CYAN</name>
<organism evidence="5 6">
    <name type="scientific">Thermoleptolyngbya sichuanensis A183</name>
    <dbReference type="NCBI Taxonomy" id="2737172"/>
    <lineage>
        <taxon>Bacteria</taxon>
        <taxon>Bacillati</taxon>
        <taxon>Cyanobacteriota</taxon>
        <taxon>Cyanophyceae</taxon>
        <taxon>Oculatellales</taxon>
        <taxon>Oculatellaceae</taxon>
        <taxon>Thermoleptolyngbya</taxon>
        <taxon>Thermoleptolyngbya sichuanensis</taxon>
    </lineage>
</organism>
<dbReference type="InterPro" id="IPR000914">
    <property type="entry name" value="SBP_5_dom"/>
</dbReference>
<dbReference type="PANTHER" id="PTHR30290:SF9">
    <property type="entry name" value="OLIGOPEPTIDE-BINDING PROTEIN APPA"/>
    <property type="match status" value="1"/>
</dbReference>
<evidence type="ECO:0000256" key="2">
    <source>
        <dbReference type="ARBA" id="ARBA00022448"/>
    </source>
</evidence>
<evidence type="ECO:0000256" key="3">
    <source>
        <dbReference type="ARBA" id="ARBA00022729"/>
    </source>
</evidence>
<dbReference type="EMBL" id="CP053661">
    <property type="protein sequence ID" value="QKD81626.1"/>
    <property type="molecule type" value="Genomic_DNA"/>
</dbReference>
<keyword evidence="6" id="KW-1185">Reference proteome</keyword>
<dbReference type="Gene3D" id="3.90.76.10">
    <property type="entry name" value="Dipeptide-binding Protein, Domain 1"/>
    <property type="match status" value="1"/>
</dbReference>
<dbReference type="Gene3D" id="3.40.190.10">
    <property type="entry name" value="Periplasmic binding protein-like II"/>
    <property type="match status" value="1"/>
</dbReference>
<keyword evidence="2" id="KW-0813">Transport</keyword>
<dbReference type="SUPFAM" id="SSF53850">
    <property type="entry name" value="Periplasmic binding protein-like II"/>
    <property type="match status" value="1"/>
</dbReference>
<dbReference type="GO" id="GO:0042597">
    <property type="term" value="C:periplasmic space"/>
    <property type="evidence" value="ECO:0007669"/>
    <property type="project" value="UniProtKB-ARBA"/>
</dbReference>
<dbReference type="GO" id="GO:0015833">
    <property type="term" value="P:peptide transport"/>
    <property type="evidence" value="ECO:0007669"/>
    <property type="project" value="TreeGrafter"/>
</dbReference>
<gene>
    <name evidence="5" type="ORF">HPC62_04975</name>
</gene>
<dbReference type="Pfam" id="PF00496">
    <property type="entry name" value="SBP_bac_5"/>
    <property type="match status" value="1"/>
</dbReference>
<accession>A0A6M8BC41</accession>
<dbReference type="Proteomes" id="UP000505210">
    <property type="component" value="Chromosome"/>
</dbReference>
<keyword evidence="3" id="KW-0732">Signal</keyword>
<comment type="similarity">
    <text evidence="1">Belongs to the bacterial solute-binding protein 5 family.</text>
</comment>
<feature type="domain" description="Solute-binding protein family 5" evidence="4">
    <location>
        <begin position="109"/>
        <end position="517"/>
    </location>
</feature>
<dbReference type="AlphaFoldDB" id="A0A6M8BC41"/>
<dbReference type="PIRSF" id="PIRSF002741">
    <property type="entry name" value="MppA"/>
    <property type="match status" value="1"/>
</dbReference>
<protein>
    <submittedName>
        <fullName evidence="5">ABC transporter substrate-binding protein</fullName>
    </submittedName>
</protein>
<evidence type="ECO:0000256" key="1">
    <source>
        <dbReference type="ARBA" id="ARBA00005695"/>
    </source>
</evidence>
<evidence type="ECO:0000313" key="5">
    <source>
        <dbReference type="EMBL" id="QKD81626.1"/>
    </source>
</evidence>
<reference evidence="5 6" key="1">
    <citation type="submission" date="2020-05" db="EMBL/GenBank/DDBJ databases">
        <title>Complete genome sequence of of a novel Thermoleptolyngbya strain isolated from hot springs of Ganzi, Sichuan China.</title>
        <authorList>
            <person name="Tang J."/>
            <person name="Daroch M."/>
            <person name="Li L."/>
            <person name="Waleron K."/>
            <person name="Waleron M."/>
            <person name="Waleron M."/>
        </authorList>
    </citation>
    <scope>NUCLEOTIDE SEQUENCE [LARGE SCALE GENOMIC DNA]</scope>
    <source>
        <strain evidence="5 6">PKUAC-SCTA183</strain>
    </source>
</reference>
<dbReference type="InterPro" id="IPR039424">
    <property type="entry name" value="SBP_5"/>
</dbReference>